<evidence type="ECO:0000259" key="16">
    <source>
        <dbReference type="Pfam" id="PF12810"/>
    </source>
</evidence>
<dbReference type="KEGG" id="tva:4765731"/>
<reference evidence="17" key="2">
    <citation type="journal article" date="2007" name="Science">
        <title>Draft genome sequence of the sexually transmitted pathogen Trichomonas vaginalis.</title>
        <authorList>
            <person name="Carlton J.M."/>
            <person name="Hirt R.P."/>
            <person name="Silva J.C."/>
            <person name="Delcher A.L."/>
            <person name="Schatz M."/>
            <person name="Zhao Q."/>
            <person name="Wortman J.R."/>
            <person name="Bidwell S.L."/>
            <person name="Alsmark U.C.M."/>
            <person name="Besteiro S."/>
            <person name="Sicheritz-Ponten T."/>
            <person name="Noel C.J."/>
            <person name="Dacks J.B."/>
            <person name="Foster P.G."/>
            <person name="Simillion C."/>
            <person name="Van de Peer Y."/>
            <person name="Miranda-Saavedra D."/>
            <person name="Barton G.J."/>
            <person name="Westrop G.D."/>
            <person name="Mueller S."/>
            <person name="Dessi D."/>
            <person name="Fiori P.L."/>
            <person name="Ren Q."/>
            <person name="Paulsen I."/>
            <person name="Zhang H."/>
            <person name="Bastida-Corcuera F.D."/>
            <person name="Simoes-Barbosa A."/>
            <person name="Brown M.T."/>
            <person name="Hayes R.D."/>
            <person name="Mukherjee M."/>
            <person name="Okumura C.Y."/>
            <person name="Schneider R."/>
            <person name="Smith A.J."/>
            <person name="Vanacova S."/>
            <person name="Villalvazo M."/>
            <person name="Haas B.J."/>
            <person name="Pertea M."/>
            <person name="Feldblyum T.V."/>
            <person name="Utterback T.R."/>
            <person name="Shu C.L."/>
            <person name="Osoegawa K."/>
            <person name="de Jong P.J."/>
            <person name="Hrdy I."/>
            <person name="Horvathova L."/>
            <person name="Zubacova Z."/>
            <person name="Dolezal P."/>
            <person name="Malik S.B."/>
            <person name="Logsdon J.M. Jr."/>
            <person name="Henze K."/>
            <person name="Gupta A."/>
            <person name="Wang C.C."/>
            <person name="Dunne R.L."/>
            <person name="Upcroft J.A."/>
            <person name="Upcroft P."/>
            <person name="White O."/>
            <person name="Salzberg S.L."/>
            <person name="Tang P."/>
            <person name="Chiu C.-H."/>
            <person name="Lee Y.-S."/>
            <person name="Embley T.M."/>
            <person name="Coombs G.H."/>
            <person name="Mottram J.C."/>
            <person name="Tachezy J."/>
            <person name="Fraser-Liggett C.M."/>
            <person name="Johnson P.J."/>
        </authorList>
    </citation>
    <scope>NUCLEOTIDE SEQUENCE [LARGE SCALE GENOMIC DNA]</scope>
    <source>
        <strain evidence="17">G3</strain>
    </source>
</reference>
<evidence type="ECO:0000256" key="8">
    <source>
        <dbReference type="ARBA" id="ARBA00022777"/>
    </source>
</evidence>
<evidence type="ECO:0000256" key="10">
    <source>
        <dbReference type="ARBA" id="ARBA00022989"/>
    </source>
</evidence>
<accession>A2EHP0</accession>
<evidence type="ECO:0000256" key="11">
    <source>
        <dbReference type="ARBA" id="ARBA00023136"/>
    </source>
</evidence>
<sequence length="360" mass="37744">MKSISLVDSSFPGATINVNEGKYQYTFEYPCESNTQCTDYEVTLAPGLYRFENNTCISNSVVRKYNGNTVCYQMSSIGGAGGYISGIIHIPHETVTFLTIGGQGSYGYTLNETETDRCFSKEYMIKGGYGGGGSSSNFCNIDLAGPDGCGTSSGGGQTTVKFHKNDLWHRVIVSGGGGGSDNLEGTFAGAEDGSGGAGGNLVAQSWFSAGKLQKEYFTSSSSGFTFGTGEAARNGTTANNRAVPVGKNVDHAGAGGGWFGGFASQDGASGAGGGSSWALTSDAIIPDGNIDAAAEFFKNIKSEPYAFKKSSGYLFTDVVNVAGIWNGNGRIVITILNFVLPQSCPNNIRFFHSMLVFLMF</sequence>
<keyword evidence="8" id="KW-0418">Kinase</keyword>
<keyword evidence="13" id="KW-1015">Disulfide bond</keyword>
<comment type="subcellular location">
    <subcellularLocation>
        <location evidence="1">Cell membrane</location>
        <topology evidence="1">Single-pass type I membrane protein</topology>
    </subcellularLocation>
</comment>
<gene>
    <name evidence="17" type="ORF">TVAG_312350</name>
</gene>
<reference evidence="17" key="1">
    <citation type="submission" date="2006-10" db="EMBL/GenBank/DDBJ databases">
        <authorList>
            <person name="Amadeo P."/>
            <person name="Zhao Q."/>
            <person name="Wortman J."/>
            <person name="Fraser-Liggett C."/>
            <person name="Carlton J."/>
        </authorList>
    </citation>
    <scope>NUCLEOTIDE SEQUENCE</scope>
    <source>
        <strain evidence="17">G3</strain>
    </source>
</reference>
<evidence type="ECO:0000256" key="15">
    <source>
        <dbReference type="ARBA" id="ARBA00023180"/>
    </source>
</evidence>
<keyword evidence="7" id="KW-0547">Nucleotide-binding</keyword>
<proteinExistence type="predicted"/>
<evidence type="ECO:0000313" key="17">
    <source>
        <dbReference type="EMBL" id="EAY07836.1"/>
    </source>
</evidence>
<evidence type="ECO:0000256" key="14">
    <source>
        <dbReference type="ARBA" id="ARBA00023170"/>
    </source>
</evidence>
<dbReference type="InParanoid" id="A2EHP0"/>
<dbReference type="Pfam" id="PF12810">
    <property type="entry name" value="ALK_LTK_GRD"/>
    <property type="match status" value="1"/>
</dbReference>
<keyword evidence="10" id="KW-1133">Transmembrane helix</keyword>
<dbReference type="AlphaFoldDB" id="A2EHP0"/>
<evidence type="ECO:0000256" key="9">
    <source>
        <dbReference type="ARBA" id="ARBA00022840"/>
    </source>
</evidence>
<dbReference type="GO" id="GO:0005886">
    <property type="term" value="C:plasma membrane"/>
    <property type="evidence" value="ECO:0007669"/>
    <property type="project" value="UniProtKB-SubCell"/>
</dbReference>
<dbReference type="VEuPathDB" id="TrichDB:TVAGG3_0242620"/>
<keyword evidence="14" id="KW-0675">Receptor</keyword>
<evidence type="ECO:0000256" key="2">
    <source>
        <dbReference type="ARBA" id="ARBA00011902"/>
    </source>
</evidence>
<protein>
    <recommendedName>
        <fullName evidence="2">receptor protein-tyrosine kinase</fullName>
        <ecNumber evidence="2">2.7.10.1</ecNumber>
    </recommendedName>
</protein>
<evidence type="ECO:0000256" key="6">
    <source>
        <dbReference type="ARBA" id="ARBA00022729"/>
    </source>
</evidence>
<organism evidence="17 18">
    <name type="scientific">Trichomonas vaginalis (strain ATCC PRA-98 / G3)</name>
    <dbReference type="NCBI Taxonomy" id="412133"/>
    <lineage>
        <taxon>Eukaryota</taxon>
        <taxon>Metamonada</taxon>
        <taxon>Parabasalia</taxon>
        <taxon>Trichomonadida</taxon>
        <taxon>Trichomonadidae</taxon>
        <taxon>Trichomonas</taxon>
    </lineage>
</organism>
<dbReference type="RefSeq" id="XP_001320059.1">
    <property type="nucleotide sequence ID" value="XM_001320024.1"/>
</dbReference>
<evidence type="ECO:0000256" key="3">
    <source>
        <dbReference type="ARBA" id="ARBA00022475"/>
    </source>
</evidence>
<evidence type="ECO:0000256" key="7">
    <source>
        <dbReference type="ARBA" id="ARBA00022741"/>
    </source>
</evidence>
<keyword evidence="15" id="KW-0325">Glycoprotein</keyword>
<dbReference type="Proteomes" id="UP000001542">
    <property type="component" value="Unassembled WGS sequence"/>
</dbReference>
<evidence type="ECO:0000256" key="4">
    <source>
        <dbReference type="ARBA" id="ARBA00022679"/>
    </source>
</evidence>
<dbReference type="InterPro" id="IPR055163">
    <property type="entry name" value="ALK/LTK-like_GRD"/>
</dbReference>
<evidence type="ECO:0000256" key="12">
    <source>
        <dbReference type="ARBA" id="ARBA00023137"/>
    </source>
</evidence>
<keyword evidence="18" id="KW-1185">Reference proteome</keyword>
<keyword evidence="6" id="KW-0732">Signal</keyword>
<dbReference type="EMBL" id="DS113391">
    <property type="protein sequence ID" value="EAY07836.1"/>
    <property type="molecule type" value="Genomic_DNA"/>
</dbReference>
<evidence type="ECO:0000256" key="1">
    <source>
        <dbReference type="ARBA" id="ARBA00004251"/>
    </source>
</evidence>
<feature type="domain" description="ALK/LTK-like glycine-rich" evidence="16">
    <location>
        <begin position="40"/>
        <end position="336"/>
    </location>
</feature>
<evidence type="ECO:0000256" key="5">
    <source>
        <dbReference type="ARBA" id="ARBA00022692"/>
    </source>
</evidence>
<keyword evidence="12" id="KW-0829">Tyrosine-protein kinase</keyword>
<dbReference type="GO" id="GO:0004714">
    <property type="term" value="F:transmembrane receptor protein tyrosine kinase activity"/>
    <property type="evidence" value="ECO:0007669"/>
    <property type="project" value="UniProtKB-EC"/>
</dbReference>
<keyword evidence="4" id="KW-0808">Transferase</keyword>
<name>A2EHP0_TRIV3</name>
<keyword evidence="3" id="KW-1003">Cell membrane</keyword>
<dbReference type="GO" id="GO:0005524">
    <property type="term" value="F:ATP binding"/>
    <property type="evidence" value="ECO:0007669"/>
    <property type="project" value="UniProtKB-KW"/>
</dbReference>
<evidence type="ECO:0000313" key="18">
    <source>
        <dbReference type="Proteomes" id="UP000001542"/>
    </source>
</evidence>
<dbReference type="VEuPathDB" id="TrichDB:TVAG_312350"/>
<keyword evidence="9" id="KW-0067">ATP-binding</keyword>
<evidence type="ECO:0000256" key="13">
    <source>
        <dbReference type="ARBA" id="ARBA00023157"/>
    </source>
</evidence>
<keyword evidence="11" id="KW-0472">Membrane</keyword>
<dbReference type="EC" id="2.7.10.1" evidence="2"/>
<keyword evidence="5" id="KW-0812">Transmembrane</keyword>